<dbReference type="PROSITE" id="PS00383">
    <property type="entry name" value="TYR_PHOSPHATASE_1"/>
    <property type="match status" value="1"/>
</dbReference>
<dbReference type="GO" id="GO:0004721">
    <property type="term" value="F:phosphoprotein phosphatase activity"/>
    <property type="evidence" value="ECO:0007669"/>
    <property type="project" value="InterPro"/>
</dbReference>
<dbReference type="EMBL" id="CP040428">
    <property type="protein sequence ID" value="QCT19489.1"/>
    <property type="molecule type" value="Genomic_DNA"/>
</dbReference>
<dbReference type="Gene3D" id="3.90.190.10">
    <property type="entry name" value="Protein tyrosine phosphatase superfamily"/>
    <property type="match status" value="1"/>
</dbReference>
<dbReference type="InterPro" id="IPR029021">
    <property type="entry name" value="Prot-tyrosine_phosphatase-like"/>
</dbReference>
<dbReference type="OrthoDB" id="1188001at2"/>
<dbReference type="InterPro" id="IPR016130">
    <property type="entry name" value="Tyr_Pase_AS"/>
</dbReference>
<sequence>MEMKDVITARPVALDGVCNVRDLGGYPVREGVIRPGRLLRGADLSMLTLPGQRQMVQLSVNRIIDLRTDGEVAEAPDRYPESARLVRLDVLKAVMEGHSADPKEMVARLGQRDPTQILLEVYRAFITDAACLEAWRGFFNTLLESEDGAVYFHCTAGKDRTGFAAALVLLALGAKTELIVADYLLSNRYRKEENQRLLAKFMAFAPDKRPEEILTLLEVQEAWLQNALNAMDDGYGSADAFLRDALGIGAQERRRLTELLVVAG</sequence>
<dbReference type="KEGG" id="izh:FEM41_07415"/>
<accession>A0A4P8YFW0</accession>
<name>A0A4P8YFW0_9ENTR</name>
<dbReference type="Proteomes" id="UP000302163">
    <property type="component" value="Chromosome"/>
</dbReference>
<feature type="domain" description="Tyrosine specific protein phosphatases" evidence="1">
    <location>
        <begin position="136"/>
        <end position="191"/>
    </location>
</feature>
<keyword evidence="3" id="KW-1185">Reference proteome</keyword>
<dbReference type="InterPro" id="IPR026893">
    <property type="entry name" value="Tyr/Ser_Pase_IphP-type"/>
</dbReference>
<dbReference type="AlphaFoldDB" id="A0A4P8YFW0"/>
<dbReference type="SUPFAM" id="SSF52799">
    <property type="entry name" value="(Phosphotyrosine protein) phosphatases II"/>
    <property type="match status" value="1"/>
</dbReference>
<evidence type="ECO:0000313" key="2">
    <source>
        <dbReference type="EMBL" id="QCT19489.1"/>
    </source>
</evidence>
<protein>
    <submittedName>
        <fullName evidence="2">Tyrosine-protein phosphatase</fullName>
    </submittedName>
</protein>
<dbReference type="Pfam" id="PF13350">
    <property type="entry name" value="Y_phosphatase3"/>
    <property type="match status" value="1"/>
</dbReference>
<evidence type="ECO:0000259" key="1">
    <source>
        <dbReference type="PROSITE" id="PS50056"/>
    </source>
</evidence>
<dbReference type="PROSITE" id="PS50056">
    <property type="entry name" value="TYR_PHOSPHATASE_2"/>
    <property type="match status" value="1"/>
</dbReference>
<dbReference type="InterPro" id="IPR000387">
    <property type="entry name" value="Tyr_Pase_dom"/>
</dbReference>
<proteinExistence type="predicted"/>
<gene>
    <name evidence="2" type="ORF">FEM41_07415</name>
</gene>
<reference evidence="2 3" key="1">
    <citation type="submission" date="2019-05" db="EMBL/GenBank/DDBJ databases">
        <title>Complete genome sequence of Izhakiella calystegiae KSNA2, an endophyte isolated from beach morning glory (Calystegia soldanella).</title>
        <authorList>
            <person name="Jiang L."/>
            <person name="Jeong J.C."/>
            <person name="Kim C.Y."/>
            <person name="Kim D.H."/>
            <person name="Kim S.W."/>
            <person name="Lee j."/>
        </authorList>
    </citation>
    <scope>NUCLEOTIDE SEQUENCE [LARGE SCALE GENOMIC DNA]</scope>
    <source>
        <strain evidence="2 3">KSNA2</strain>
    </source>
</reference>
<evidence type="ECO:0000313" key="3">
    <source>
        <dbReference type="Proteomes" id="UP000302163"/>
    </source>
</evidence>
<organism evidence="2 3">
    <name type="scientific">Jejubacter calystegiae</name>
    <dbReference type="NCBI Taxonomy" id="2579935"/>
    <lineage>
        <taxon>Bacteria</taxon>
        <taxon>Pseudomonadati</taxon>
        <taxon>Pseudomonadota</taxon>
        <taxon>Gammaproteobacteria</taxon>
        <taxon>Enterobacterales</taxon>
        <taxon>Enterobacteriaceae</taxon>
        <taxon>Jejubacter</taxon>
    </lineage>
</organism>